<evidence type="ECO:0000313" key="3">
    <source>
        <dbReference type="Proteomes" id="UP001501204"/>
    </source>
</evidence>
<feature type="region of interest" description="Disordered" evidence="1">
    <location>
        <begin position="1"/>
        <end position="53"/>
    </location>
</feature>
<evidence type="ECO:0008006" key="4">
    <source>
        <dbReference type="Google" id="ProtNLM"/>
    </source>
</evidence>
<dbReference type="PANTHER" id="PTHR30037">
    <property type="entry name" value="DNA-3-METHYLADENINE GLYCOSYLASE 1"/>
    <property type="match status" value="1"/>
</dbReference>
<gene>
    <name evidence="2" type="ORF">GCM10009767_33040</name>
</gene>
<protein>
    <recommendedName>
        <fullName evidence="4">DNA-3-methyladenine glycosylase I</fullName>
    </recommendedName>
</protein>
<evidence type="ECO:0000313" key="2">
    <source>
        <dbReference type="EMBL" id="GAA1772556.1"/>
    </source>
</evidence>
<evidence type="ECO:0000256" key="1">
    <source>
        <dbReference type="SAM" id="MobiDB-lite"/>
    </source>
</evidence>
<dbReference type="InterPro" id="IPR052891">
    <property type="entry name" value="DNA-3mA_glycosylase"/>
</dbReference>
<feature type="compositionally biased region" description="Basic and acidic residues" evidence="1">
    <location>
        <begin position="43"/>
        <end position="53"/>
    </location>
</feature>
<dbReference type="InterPro" id="IPR011257">
    <property type="entry name" value="DNA_glycosylase"/>
</dbReference>
<proteinExistence type="predicted"/>
<keyword evidence="3" id="KW-1185">Reference proteome</keyword>
<name>A0ABP4XEE1_9MICC</name>
<dbReference type="InterPro" id="IPR005019">
    <property type="entry name" value="Adenine_glyco"/>
</dbReference>
<dbReference type="Pfam" id="PF03352">
    <property type="entry name" value="Adenine_glyco"/>
    <property type="match status" value="1"/>
</dbReference>
<reference evidence="3" key="1">
    <citation type="journal article" date="2019" name="Int. J. Syst. Evol. Microbiol.">
        <title>The Global Catalogue of Microorganisms (GCM) 10K type strain sequencing project: providing services to taxonomists for standard genome sequencing and annotation.</title>
        <authorList>
            <consortium name="The Broad Institute Genomics Platform"/>
            <consortium name="The Broad Institute Genome Sequencing Center for Infectious Disease"/>
            <person name="Wu L."/>
            <person name="Ma J."/>
        </authorList>
    </citation>
    <scope>NUCLEOTIDE SEQUENCE [LARGE SCALE GENOMIC DNA]</scope>
    <source>
        <strain evidence="3">JCM 14735</strain>
    </source>
</reference>
<dbReference type="PANTHER" id="PTHR30037:SF4">
    <property type="entry name" value="DNA-3-METHYLADENINE GLYCOSYLASE I"/>
    <property type="match status" value="1"/>
</dbReference>
<dbReference type="SUPFAM" id="SSF48150">
    <property type="entry name" value="DNA-glycosylase"/>
    <property type="match status" value="1"/>
</dbReference>
<comment type="caution">
    <text evidence="2">The sequence shown here is derived from an EMBL/GenBank/DDBJ whole genome shotgun (WGS) entry which is preliminary data.</text>
</comment>
<dbReference type="EMBL" id="BAAAOA010000046">
    <property type="protein sequence ID" value="GAA1772556.1"/>
    <property type="molecule type" value="Genomic_DNA"/>
</dbReference>
<dbReference type="Proteomes" id="UP001501204">
    <property type="component" value="Unassembled WGS sequence"/>
</dbReference>
<feature type="compositionally biased region" description="Basic and acidic residues" evidence="1">
    <location>
        <begin position="12"/>
        <end position="26"/>
    </location>
</feature>
<sequence length="282" mass="30085">MDTTSAGLGPHPADDRPSPDDDRSPGDRPAVPDGHASGTAVRDGTRHAPETDDRLLDAAGLTDARHAPGAAPPTGDRAGARHAPDDAFRAVHCGDGLRRCPWAPTGPAALEEHDLRWGTPPADPTVWFEALSLEIFQAGLARWSIAQRREGLRRALRGFDPEEIARMTEDDVDALLLDPAVIRNRVKIGAVVHNARACRGFGPGDWAEHVEELSPTAAEPPLTVLEESRRSLEGDRLAARLRDRGLVFVGRTTAHRFLLRTGVLPGHLAGCFRAGPGTGGSG</sequence>
<accession>A0ABP4XEE1</accession>
<dbReference type="RefSeq" id="WP_344124398.1">
    <property type="nucleotide sequence ID" value="NZ_BAAAOA010000046.1"/>
</dbReference>
<feature type="region of interest" description="Disordered" evidence="1">
    <location>
        <begin position="63"/>
        <end position="82"/>
    </location>
</feature>
<organism evidence="2 3">
    <name type="scientific">Kocuria aegyptia</name>
    <dbReference type="NCBI Taxonomy" id="330943"/>
    <lineage>
        <taxon>Bacteria</taxon>
        <taxon>Bacillati</taxon>
        <taxon>Actinomycetota</taxon>
        <taxon>Actinomycetes</taxon>
        <taxon>Micrococcales</taxon>
        <taxon>Micrococcaceae</taxon>
        <taxon>Kocuria</taxon>
    </lineage>
</organism>
<dbReference type="Gene3D" id="1.10.340.30">
    <property type="entry name" value="Hypothetical protein, domain 2"/>
    <property type="match status" value="1"/>
</dbReference>